<name>B3MM92_DROAN</name>
<evidence type="ECO:0000313" key="2">
    <source>
        <dbReference type="Proteomes" id="UP000007801"/>
    </source>
</evidence>
<dbReference type="KEGG" id="dan:6497170"/>
<protein>
    <recommendedName>
        <fullName evidence="3">Alpha-karyopherin 5</fullName>
    </recommendedName>
</protein>
<dbReference type="EMBL" id="CH902620">
    <property type="protein sequence ID" value="EDV31852.2"/>
    <property type="molecule type" value="Genomic_DNA"/>
</dbReference>
<dbReference type="STRING" id="7217.B3MM92"/>
<evidence type="ECO:0008006" key="3">
    <source>
        <dbReference type="Google" id="ProtNLM"/>
    </source>
</evidence>
<dbReference type="GeneID" id="6497170"/>
<dbReference type="AlphaFoldDB" id="B3MM92"/>
<sequence>METQVDVNTVCTKLVTFHLMDNEEKSAQVFAEWVLANMDFFWQGKVSEALMTYLTIDKFTEEPRQVVKSLRVLHEVTTHCTEVDLKRLVLSTGLLGILKDILEAPKVRGLIVRSTLTLISNLVVGGWRIRDAIDDSGLLNAMVKLMYNQYSEISRYKSMMSQLVWLLYQFLRCKVPGPSEKTVARIARTVATQLNPSQDVTILVPLLKLARLISEYHSVMLSAMIQSRLLARAAPFVRSPIIEVKREAIFILSNTCQQHKKRQKHVLYRFPKSIILYIHGLFLYGPVEIRVLVQRLLGGIIDNRCIRPCMMLGLIPKIIFCASKREQEPQVRSEASWTLVSLAMHLEPRNWPLLIEYKGYHVMCEILHRPDVPVQLTRNILCVFLKIMENYRILKPFLVNLLFQCNVWDLLEDYVEGGNRAVRTLATLLCFHRDRNVCWIDVLA</sequence>
<dbReference type="OrthoDB" id="7847096at2759"/>
<accession>B3MM92</accession>
<dbReference type="eggNOG" id="KOG0166">
    <property type="taxonomic scope" value="Eukaryota"/>
</dbReference>
<keyword evidence="2" id="KW-1185">Reference proteome</keyword>
<dbReference type="InterPro" id="IPR011989">
    <property type="entry name" value="ARM-like"/>
</dbReference>
<dbReference type="SUPFAM" id="SSF48371">
    <property type="entry name" value="ARM repeat"/>
    <property type="match status" value="1"/>
</dbReference>
<gene>
    <name evidence="1" type="primary">Dana\GF14343</name>
    <name evidence="1" type="synonym">dana_GLEANR_15105</name>
    <name evidence="1" type="ORF">GF14343</name>
</gene>
<dbReference type="SMR" id="B3MM92"/>
<dbReference type="InParanoid" id="B3MM92"/>
<dbReference type="HOGENOM" id="CLU_046600_0_0_1"/>
<organism evidence="1 2">
    <name type="scientific">Drosophila ananassae</name>
    <name type="common">Fruit fly</name>
    <dbReference type="NCBI Taxonomy" id="7217"/>
    <lineage>
        <taxon>Eukaryota</taxon>
        <taxon>Metazoa</taxon>
        <taxon>Ecdysozoa</taxon>
        <taxon>Arthropoda</taxon>
        <taxon>Hexapoda</taxon>
        <taxon>Insecta</taxon>
        <taxon>Pterygota</taxon>
        <taxon>Neoptera</taxon>
        <taxon>Endopterygota</taxon>
        <taxon>Diptera</taxon>
        <taxon>Brachycera</taxon>
        <taxon>Muscomorpha</taxon>
        <taxon>Ephydroidea</taxon>
        <taxon>Drosophilidae</taxon>
        <taxon>Drosophila</taxon>
        <taxon>Sophophora</taxon>
    </lineage>
</organism>
<evidence type="ECO:0000313" key="1">
    <source>
        <dbReference type="EMBL" id="EDV31852.2"/>
    </source>
</evidence>
<dbReference type="Gene3D" id="1.25.10.10">
    <property type="entry name" value="Leucine-rich Repeat Variant"/>
    <property type="match status" value="1"/>
</dbReference>
<dbReference type="InterPro" id="IPR016024">
    <property type="entry name" value="ARM-type_fold"/>
</dbReference>
<dbReference type="Proteomes" id="UP000007801">
    <property type="component" value="Unassembled WGS sequence"/>
</dbReference>
<reference evidence="1 2" key="1">
    <citation type="journal article" date="2007" name="Nature">
        <title>Evolution of genes and genomes on the Drosophila phylogeny.</title>
        <authorList>
            <consortium name="Drosophila 12 Genomes Consortium"/>
            <person name="Clark A.G."/>
            <person name="Eisen M.B."/>
            <person name="Smith D.R."/>
            <person name="Bergman C.M."/>
            <person name="Oliver B."/>
            <person name="Markow T.A."/>
            <person name="Kaufman T.C."/>
            <person name="Kellis M."/>
            <person name="Gelbart W."/>
            <person name="Iyer V.N."/>
            <person name="Pollard D.A."/>
            <person name="Sackton T.B."/>
            <person name="Larracuente A.M."/>
            <person name="Singh N.D."/>
            <person name="Abad J.P."/>
            <person name="Abt D.N."/>
            <person name="Adryan B."/>
            <person name="Aguade M."/>
            <person name="Akashi H."/>
            <person name="Anderson W.W."/>
            <person name="Aquadro C.F."/>
            <person name="Ardell D.H."/>
            <person name="Arguello R."/>
            <person name="Artieri C.G."/>
            <person name="Barbash D.A."/>
            <person name="Barker D."/>
            <person name="Barsanti P."/>
            <person name="Batterham P."/>
            <person name="Batzoglou S."/>
            <person name="Begun D."/>
            <person name="Bhutkar A."/>
            <person name="Blanco E."/>
            <person name="Bosak S.A."/>
            <person name="Bradley R.K."/>
            <person name="Brand A.D."/>
            <person name="Brent M.R."/>
            <person name="Brooks A.N."/>
            <person name="Brown R.H."/>
            <person name="Butlin R.K."/>
            <person name="Caggese C."/>
            <person name="Calvi B.R."/>
            <person name="Bernardo de Carvalho A."/>
            <person name="Caspi A."/>
            <person name="Castrezana S."/>
            <person name="Celniker S.E."/>
            <person name="Chang J.L."/>
            <person name="Chapple C."/>
            <person name="Chatterji S."/>
            <person name="Chinwalla A."/>
            <person name="Civetta A."/>
            <person name="Clifton S.W."/>
            <person name="Comeron J.M."/>
            <person name="Costello J.C."/>
            <person name="Coyne J.A."/>
            <person name="Daub J."/>
            <person name="David R.G."/>
            <person name="Delcher A.L."/>
            <person name="Delehaunty K."/>
            <person name="Do C.B."/>
            <person name="Ebling H."/>
            <person name="Edwards K."/>
            <person name="Eickbush T."/>
            <person name="Evans J.D."/>
            <person name="Filipski A."/>
            <person name="Findeiss S."/>
            <person name="Freyhult E."/>
            <person name="Fulton L."/>
            <person name="Fulton R."/>
            <person name="Garcia A.C."/>
            <person name="Gardiner A."/>
            <person name="Garfield D.A."/>
            <person name="Garvin B.E."/>
            <person name="Gibson G."/>
            <person name="Gilbert D."/>
            <person name="Gnerre S."/>
            <person name="Godfrey J."/>
            <person name="Good R."/>
            <person name="Gotea V."/>
            <person name="Gravely B."/>
            <person name="Greenberg A.J."/>
            <person name="Griffiths-Jones S."/>
            <person name="Gross S."/>
            <person name="Guigo R."/>
            <person name="Gustafson E.A."/>
            <person name="Haerty W."/>
            <person name="Hahn M.W."/>
            <person name="Halligan D.L."/>
            <person name="Halpern A.L."/>
            <person name="Halter G.M."/>
            <person name="Han M.V."/>
            <person name="Heger A."/>
            <person name="Hillier L."/>
            <person name="Hinrichs A.S."/>
            <person name="Holmes I."/>
            <person name="Hoskins R.A."/>
            <person name="Hubisz M.J."/>
            <person name="Hultmark D."/>
            <person name="Huntley M.A."/>
            <person name="Jaffe D.B."/>
            <person name="Jagadeeshan S."/>
            <person name="Jeck W.R."/>
            <person name="Johnson J."/>
            <person name="Jones C.D."/>
            <person name="Jordan W.C."/>
            <person name="Karpen G.H."/>
            <person name="Kataoka E."/>
            <person name="Keightley P.D."/>
            <person name="Kheradpour P."/>
            <person name="Kirkness E.F."/>
            <person name="Koerich L.B."/>
            <person name="Kristiansen K."/>
            <person name="Kudrna D."/>
            <person name="Kulathinal R.J."/>
            <person name="Kumar S."/>
            <person name="Kwok R."/>
            <person name="Lander E."/>
            <person name="Langley C.H."/>
            <person name="Lapoint R."/>
            <person name="Lazzaro B.P."/>
            <person name="Lee S.J."/>
            <person name="Levesque L."/>
            <person name="Li R."/>
            <person name="Lin C.F."/>
            <person name="Lin M.F."/>
            <person name="Lindblad-Toh K."/>
            <person name="Llopart A."/>
            <person name="Long M."/>
            <person name="Low L."/>
            <person name="Lozovsky E."/>
            <person name="Lu J."/>
            <person name="Luo M."/>
            <person name="Machado C.A."/>
            <person name="Makalowski W."/>
            <person name="Marzo M."/>
            <person name="Matsuda M."/>
            <person name="Matzkin L."/>
            <person name="McAllister B."/>
            <person name="McBride C.S."/>
            <person name="McKernan B."/>
            <person name="McKernan K."/>
            <person name="Mendez-Lago M."/>
            <person name="Minx P."/>
            <person name="Mollenhauer M.U."/>
            <person name="Montooth K."/>
            <person name="Mount S.M."/>
            <person name="Mu X."/>
            <person name="Myers E."/>
            <person name="Negre B."/>
            <person name="Newfeld S."/>
            <person name="Nielsen R."/>
            <person name="Noor M.A."/>
            <person name="O'Grady P."/>
            <person name="Pachter L."/>
            <person name="Papaceit M."/>
            <person name="Parisi M.J."/>
            <person name="Parisi M."/>
            <person name="Parts L."/>
            <person name="Pedersen J.S."/>
            <person name="Pesole G."/>
            <person name="Phillippy A.M."/>
            <person name="Ponting C.P."/>
            <person name="Pop M."/>
            <person name="Porcelli D."/>
            <person name="Powell J.R."/>
            <person name="Prohaska S."/>
            <person name="Pruitt K."/>
            <person name="Puig M."/>
            <person name="Quesneville H."/>
            <person name="Ram K.R."/>
            <person name="Rand D."/>
            <person name="Rasmussen M.D."/>
            <person name="Reed L.K."/>
            <person name="Reenan R."/>
            <person name="Reily A."/>
            <person name="Remington K.A."/>
            <person name="Rieger T.T."/>
            <person name="Ritchie M.G."/>
            <person name="Robin C."/>
            <person name="Rogers Y.H."/>
            <person name="Rohde C."/>
            <person name="Rozas J."/>
            <person name="Rubenfield M.J."/>
            <person name="Ruiz A."/>
            <person name="Russo S."/>
            <person name="Salzberg S.L."/>
            <person name="Sanchez-Gracia A."/>
            <person name="Saranga D.J."/>
            <person name="Sato H."/>
            <person name="Schaeffer S.W."/>
            <person name="Schatz M.C."/>
            <person name="Schlenke T."/>
            <person name="Schwartz R."/>
            <person name="Segarra C."/>
            <person name="Singh R.S."/>
            <person name="Sirot L."/>
            <person name="Sirota M."/>
            <person name="Sisneros N.B."/>
            <person name="Smith C.D."/>
            <person name="Smith T.F."/>
            <person name="Spieth J."/>
            <person name="Stage D.E."/>
            <person name="Stark A."/>
            <person name="Stephan W."/>
            <person name="Strausberg R.L."/>
            <person name="Strempel S."/>
            <person name="Sturgill D."/>
            <person name="Sutton G."/>
            <person name="Sutton G.G."/>
            <person name="Tao W."/>
            <person name="Teichmann S."/>
            <person name="Tobari Y.N."/>
            <person name="Tomimura Y."/>
            <person name="Tsolas J.M."/>
            <person name="Valente V.L."/>
            <person name="Venter E."/>
            <person name="Venter J.C."/>
            <person name="Vicario S."/>
            <person name="Vieira F.G."/>
            <person name="Vilella A.J."/>
            <person name="Villasante A."/>
            <person name="Walenz B."/>
            <person name="Wang J."/>
            <person name="Wasserman M."/>
            <person name="Watts T."/>
            <person name="Wilson D."/>
            <person name="Wilson R.K."/>
            <person name="Wing R.A."/>
            <person name="Wolfner M.F."/>
            <person name="Wong A."/>
            <person name="Wong G.K."/>
            <person name="Wu C.I."/>
            <person name="Wu G."/>
            <person name="Yamamoto D."/>
            <person name="Yang H.P."/>
            <person name="Yang S.P."/>
            <person name="Yorke J.A."/>
            <person name="Yoshida K."/>
            <person name="Zdobnov E."/>
            <person name="Zhang P."/>
            <person name="Zhang Y."/>
            <person name="Zimin A.V."/>
            <person name="Baldwin J."/>
            <person name="Abdouelleil A."/>
            <person name="Abdulkadir J."/>
            <person name="Abebe A."/>
            <person name="Abera B."/>
            <person name="Abreu J."/>
            <person name="Acer S.C."/>
            <person name="Aftuck L."/>
            <person name="Alexander A."/>
            <person name="An P."/>
            <person name="Anderson E."/>
            <person name="Anderson S."/>
            <person name="Arachi H."/>
            <person name="Azer M."/>
            <person name="Bachantsang P."/>
            <person name="Barry A."/>
            <person name="Bayul T."/>
            <person name="Berlin A."/>
            <person name="Bessette D."/>
            <person name="Bloom T."/>
            <person name="Blye J."/>
            <person name="Boguslavskiy L."/>
            <person name="Bonnet C."/>
            <person name="Boukhgalter B."/>
            <person name="Bourzgui I."/>
            <person name="Brown A."/>
            <person name="Cahill P."/>
            <person name="Channer S."/>
            <person name="Cheshatsang Y."/>
            <person name="Chuda L."/>
            <person name="Citroen M."/>
            <person name="Collymore A."/>
            <person name="Cooke P."/>
            <person name="Costello M."/>
            <person name="D'Aco K."/>
            <person name="Daza R."/>
            <person name="De Haan G."/>
            <person name="DeGray S."/>
            <person name="DeMaso C."/>
            <person name="Dhargay N."/>
            <person name="Dooley K."/>
            <person name="Dooley E."/>
            <person name="Doricent M."/>
            <person name="Dorje P."/>
            <person name="Dorjee K."/>
            <person name="Dupes A."/>
            <person name="Elong R."/>
            <person name="Falk J."/>
            <person name="Farina A."/>
            <person name="Faro S."/>
            <person name="Ferguson D."/>
            <person name="Fisher S."/>
            <person name="Foley C.D."/>
            <person name="Franke A."/>
            <person name="Friedrich D."/>
            <person name="Gadbois L."/>
            <person name="Gearin G."/>
            <person name="Gearin C.R."/>
            <person name="Giannoukos G."/>
            <person name="Goode T."/>
            <person name="Graham J."/>
            <person name="Grandbois E."/>
            <person name="Grewal S."/>
            <person name="Gyaltsen K."/>
            <person name="Hafez N."/>
            <person name="Hagos B."/>
            <person name="Hall J."/>
            <person name="Henson C."/>
            <person name="Hollinger A."/>
            <person name="Honan T."/>
            <person name="Huard M.D."/>
            <person name="Hughes L."/>
            <person name="Hurhula B."/>
            <person name="Husby M.E."/>
            <person name="Kamat A."/>
            <person name="Kanga B."/>
            <person name="Kashin S."/>
            <person name="Khazanovich D."/>
            <person name="Kisner P."/>
            <person name="Lance K."/>
            <person name="Lara M."/>
            <person name="Lee W."/>
            <person name="Lennon N."/>
            <person name="Letendre F."/>
            <person name="LeVine R."/>
            <person name="Lipovsky A."/>
            <person name="Liu X."/>
            <person name="Liu J."/>
            <person name="Liu S."/>
            <person name="Lokyitsang T."/>
            <person name="Lokyitsang Y."/>
            <person name="Lubonja R."/>
            <person name="Lui A."/>
            <person name="MacDonald P."/>
            <person name="Magnisalis V."/>
            <person name="Maru K."/>
            <person name="Matthews C."/>
            <person name="McCusker W."/>
            <person name="McDonough S."/>
            <person name="Mehta T."/>
            <person name="Meldrim J."/>
            <person name="Meneus L."/>
            <person name="Mihai O."/>
            <person name="Mihalev A."/>
            <person name="Mihova T."/>
            <person name="Mittelman R."/>
            <person name="Mlenga V."/>
            <person name="Montmayeur A."/>
            <person name="Mulrain L."/>
            <person name="Navidi A."/>
            <person name="Naylor J."/>
            <person name="Negash T."/>
            <person name="Nguyen T."/>
            <person name="Nguyen N."/>
            <person name="Nicol R."/>
            <person name="Norbu C."/>
            <person name="Norbu N."/>
            <person name="Novod N."/>
            <person name="O'Neill B."/>
            <person name="Osman S."/>
            <person name="Markiewicz E."/>
            <person name="Oyono O.L."/>
            <person name="Patti C."/>
            <person name="Phunkhang P."/>
            <person name="Pierre F."/>
            <person name="Priest M."/>
            <person name="Raghuraman S."/>
            <person name="Rege F."/>
            <person name="Reyes R."/>
            <person name="Rise C."/>
            <person name="Rogov P."/>
            <person name="Ross K."/>
            <person name="Ryan E."/>
            <person name="Settipalli S."/>
            <person name="Shea T."/>
            <person name="Sherpa N."/>
            <person name="Shi L."/>
            <person name="Shih D."/>
            <person name="Sparrow T."/>
            <person name="Spaulding J."/>
            <person name="Stalker J."/>
            <person name="Stange-Thomann N."/>
            <person name="Stavropoulos S."/>
            <person name="Stone C."/>
            <person name="Strader C."/>
            <person name="Tesfaye S."/>
            <person name="Thomson T."/>
            <person name="Thoulutsang Y."/>
            <person name="Thoulutsang D."/>
            <person name="Topham K."/>
            <person name="Topping I."/>
            <person name="Tsamla T."/>
            <person name="Vassiliev H."/>
            <person name="Vo A."/>
            <person name="Wangchuk T."/>
            <person name="Wangdi T."/>
            <person name="Weiand M."/>
            <person name="Wilkinson J."/>
            <person name="Wilson A."/>
            <person name="Yadav S."/>
            <person name="Young G."/>
            <person name="Yu Q."/>
            <person name="Zembek L."/>
            <person name="Zhong D."/>
            <person name="Zimmer A."/>
            <person name="Zwirko Z."/>
            <person name="Jaffe D.B."/>
            <person name="Alvarez P."/>
            <person name="Brockman W."/>
            <person name="Butler J."/>
            <person name="Chin C."/>
            <person name="Gnerre S."/>
            <person name="Grabherr M."/>
            <person name="Kleber M."/>
            <person name="Mauceli E."/>
            <person name="MacCallum I."/>
        </authorList>
    </citation>
    <scope>NUCLEOTIDE SEQUENCE [LARGE SCALE GENOMIC DNA]</scope>
    <source>
        <strain evidence="2">Tucson 14024-0371.13</strain>
    </source>
</reference>
<proteinExistence type="predicted"/>